<dbReference type="AlphaFoldDB" id="A0A0U1L391"/>
<dbReference type="Proteomes" id="UP000049855">
    <property type="component" value="Unassembled WGS sequence"/>
</dbReference>
<gene>
    <name evidence="1" type="ORF">SpAn4DRAFT_0600</name>
</gene>
<accession>A0A0U1L391</accession>
<sequence length="58" mass="6734">MVKTTTESVQCQRCGRKLRTPKAMELGYGRVCHSKYKAEKAKEEMDRNQMRLELDGVN</sequence>
<dbReference type="InterPro" id="IPR046053">
    <property type="entry name" value="DUF6011"/>
</dbReference>
<dbReference type="Pfam" id="PF19474">
    <property type="entry name" value="DUF6011"/>
    <property type="match status" value="1"/>
</dbReference>
<reference evidence="2" key="1">
    <citation type="submission" date="2015-03" db="EMBL/GenBank/DDBJ databases">
        <authorList>
            <person name="Nijsse Bart"/>
        </authorList>
    </citation>
    <scope>NUCLEOTIDE SEQUENCE [LARGE SCALE GENOMIC DNA]</scope>
</reference>
<keyword evidence="2" id="KW-1185">Reference proteome</keyword>
<evidence type="ECO:0000313" key="1">
    <source>
        <dbReference type="EMBL" id="CQR74138.1"/>
    </source>
</evidence>
<organism evidence="1 2">
    <name type="scientific">Sporomusa ovata</name>
    <dbReference type="NCBI Taxonomy" id="2378"/>
    <lineage>
        <taxon>Bacteria</taxon>
        <taxon>Bacillati</taxon>
        <taxon>Bacillota</taxon>
        <taxon>Negativicutes</taxon>
        <taxon>Selenomonadales</taxon>
        <taxon>Sporomusaceae</taxon>
        <taxon>Sporomusa</taxon>
    </lineage>
</organism>
<name>A0A0U1L391_9FIRM</name>
<proteinExistence type="predicted"/>
<protein>
    <submittedName>
        <fullName evidence="1">Uncharacterized protein</fullName>
    </submittedName>
</protein>
<dbReference type="RefSeq" id="WP_021170148.1">
    <property type="nucleotide sequence ID" value="NZ_CTRP01000014.1"/>
</dbReference>
<dbReference type="EMBL" id="CTRP01000014">
    <property type="protein sequence ID" value="CQR74138.1"/>
    <property type="molecule type" value="Genomic_DNA"/>
</dbReference>
<evidence type="ECO:0000313" key="2">
    <source>
        <dbReference type="Proteomes" id="UP000049855"/>
    </source>
</evidence>